<evidence type="ECO:0000256" key="1">
    <source>
        <dbReference type="PROSITE-ProRule" id="PRU00042"/>
    </source>
</evidence>
<dbReference type="GeneID" id="103704576"/>
<accession>A0A8B7BVC3</accession>
<dbReference type="PROSITE" id="PS50157">
    <property type="entry name" value="ZINC_FINGER_C2H2_2"/>
    <property type="match status" value="4"/>
</dbReference>
<feature type="compositionally biased region" description="Basic and acidic residues" evidence="2">
    <location>
        <begin position="263"/>
        <end position="273"/>
    </location>
</feature>
<feature type="domain" description="C2H2-type" evidence="3">
    <location>
        <begin position="333"/>
        <end position="360"/>
    </location>
</feature>
<evidence type="ECO:0000313" key="5">
    <source>
        <dbReference type="RefSeq" id="XP_008786152.2"/>
    </source>
</evidence>
<protein>
    <submittedName>
        <fullName evidence="5">Zinc finger protein ZAT1-like</fullName>
    </submittedName>
</protein>
<keyword evidence="4" id="KW-1185">Reference proteome</keyword>
<dbReference type="GO" id="GO:0008270">
    <property type="term" value="F:zinc ion binding"/>
    <property type="evidence" value="ECO:0007669"/>
    <property type="project" value="UniProtKB-KW"/>
</dbReference>
<dbReference type="OrthoDB" id="9451254at2759"/>
<proteinExistence type="predicted"/>
<feature type="region of interest" description="Disordered" evidence="2">
    <location>
        <begin position="111"/>
        <end position="135"/>
    </location>
</feature>
<dbReference type="PROSITE" id="PS00028">
    <property type="entry name" value="ZINC_FINGER_C2H2_1"/>
    <property type="match status" value="4"/>
</dbReference>
<feature type="region of interest" description="Disordered" evidence="2">
    <location>
        <begin position="248"/>
        <end position="287"/>
    </location>
</feature>
<reference evidence="5" key="1">
    <citation type="submission" date="2025-08" db="UniProtKB">
        <authorList>
            <consortium name="RefSeq"/>
        </authorList>
    </citation>
    <scope>IDENTIFICATION</scope>
    <source>
        <tissue evidence="5">Young leaves</tissue>
    </source>
</reference>
<dbReference type="SUPFAM" id="SSF57667">
    <property type="entry name" value="beta-beta-alpha zinc fingers"/>
    <property type="match status" value="2"/>
</dbReference>
<dbReference type="Pfam" id="PF13912">
    <property type="entry name" value="zf-C2H2_6"/>
    <property type="match status" value="4"/>
</dbReference>
<dbReference type="InterPro" id="IPR013087">
    <property type="entry name" value="Znf_C2H2_type"/>
</dbReference>
<dbReference type="AlphaFoldDB" id="A0A8B7BVC3"/>
<dbReference type="InterPro" id="IPR036236">
    <property type="entry name" value="Znf_C2H2_sf"/>
</dbReference>
<organism evidence="4 5">
    <name type="scientific">Phoenix dactylifera</name>
    <name type="common">Date palm</name>
    <dbReference type="NCBI Taxonomy" id="42345"/>
    <lineage>
        <taxon>Eukaryota</taxon>
        <taxon>Viridiplantae</taxon>
        <taxon>Streptophyta</taxon>
        <taxon>Embryophyta</taxon>
        <taxon>Tracheophyta</taxon>
        <taxon>Spermatophyta</taxon>
        <taxon>Magnoliopsida</taxon>
        <taxon>Liliopsida</taxon>
        <taxon>Arecaceae</taxon>
        <taxon>Coryphoideae</taxon>
        <taxon>Phoeniceae</taxon>
        <taxon>Phoenix</taxon>
    </lineage>
</organism>
<keyword evidence="1" id="KW-0863">Zinc-finger</keyword>
<sequence>MEGERLQKHRCKVCRKSFPSGRSLGGHMRSHFRMAVAGSSENNGQERAAPSIRGAGYGLREKPKKTWRISDCTSDDGEKQCRECGKEFPSWRALFGHMRCHSERVCPASEEREEQEGSWSNGGQSEGEAAAVAVPRRRRGSRRMVAAIAASSSSVSEYEREEEDGAISLMMLSRDAWYCGGGGGAGGIHSFTESSDKNSVVFEGRGIGEGDGDFVPRSGGCWRSGFKRVESEASDDWFVGDNEFKKPKVCNSDADEPEDFDEESKKDSSKKNDLNSAVSESGLNPRFDGSEFAIEKQRFDLSDAQFGMDSIERYRLDASHGVFDKASERRSRFQCTTCNKTFHSYQALGGHRASHKRTKGCSGSENSLEADASVDQAAAEEMDGQGVGIEAANGSPKKAKGHECLLCGKVFASGQALGGHKRAHLVMNANDRGDAARRQTIVTQQQPLEMPDLLDLNLPAPVDEDFNSANGSAEMQSWWAGSSLKHEPLVGVISN</sequence>
<name>A0A8B7BVC3_PHODC</name>
<feature type="domain" description="C2H2-type" evidence="3">
    <location>
        <begin position="402"/>
        <end position="424"/>
    </location>
</feature>
<dbReference type="Gene3D" id="3.30.160.60">
    <property type="entry name" value="Classic Zinc Finger"/>
    <property type="match status" value="2"/>
</dbReference>
<feature type="domain" description="C2H2-type" evidence="3">
    <location>
        <begin position="79"/>
        <end position="102"/>
    </location>
</feature>
<dbReference type="KEGG" id="pda:103704576"/>
<dbReference type="RefSeq" id="XP_008786152.2">
    <property type="nucleotide sequence ID" value="XM_008787930.4"/>
</dbReference>
<feature type="compositionally biased region" description="Acidic residues" evidence="2">
    <location>
        <begin position="253"/>
        <end position="262"/>
    </location>
</feature>
<dbReference type="Proteomes" id="UP000228380">
    <property type="component" value="Unplaced"/>
</dbReference>
<keyword evidence="1" id="KW-0479">Metal-binding</keyword>
<gene>
    <name evidence="5" type="primary">LOC103704576</name>
</gene>
<evidence type="ECO:0000313" key="4">
    <source>
        <dbReference type="Proteomes" id="UP000228380"/>
    </source>
</evidence>
<dbReference type="SMART" id="SM00355">
    <property type="entry name" value="ZnF_C2H2"/>
    <property type="match status" value="4"/>
</dbReference>
<dbReference type="PANTHER" id="PTHR46869">
    <property type="entry name" value="C2H2-LIKE ZINC FINGER PROTEIN"/>
    <property type="match status" value="1"/>
</dbReference>
<feature type="domain" description="C2H2-type" evidence="3">
    <location>
        <begin position="9"/>
        <end position="31"/>
    </location>
</feature>
<keyword evidence="1" id="KW-0862">Zinc</keyword>
<dbReference type="PANTHER" id="PTHR46869:SF6">
    <property type="entry name" value="C2H2-TYPE DOMAIN-CONTAINING PROTEIN"/>
    <property type="match status" value="1"/>
</dbReference>
<evidence type="ECO:0000256" key="2">
    <source>
        <dbReference type="SAM" id="MobiDB-lite"/>
    </source>
</evidence>
<evidence type="ECO:0000259" key="3">
    <source>
        <dbReference type="PROSITE" id="PS50157"/>
    </source>
</evidence>